<dbReference type="Pfam" id="PF07495">
    <property type="entry name" value="Y_Y_Y"/>
    <property type="match status" value="1"/>
</dbReference>
<evidence type="ECO:0000313" key="6">
    <source>
        <dbReference type="EMBL" id="KUG25531.1"/>
    </source>
</evidence>
<dbReference type="SUPFAM" id="SSF101898">
    <property type="entry name" value="NHL repeat"/>
    <property type="match status" value="1"/>
</dbReference>
<dbReference type="CDD" id="cd16917">
    <property type="entry name" value="HATPase_UhpB-NarQ-NarX-like"/>
    <property type="match status" value="1"/>
</dbReference>
<feature type="domain" description="Signal transduction histidine kinase subgroup 3 dimerisation and phosphoacceptor" evidence="5">
    <location>
        <begin position="858"/>
        <end position="921"/>
    </location>
</feature>
<evidence type="ECO:0000259" key="3">
    <source>
        <dbReference type="Pfam" id="PF02518"/>
    </source>
</evidence>
<dbReference type="Pfam" id="PF02518">
    <property type="entry name" value="HATPase_c"/>
    <property type="match status" value="1"/>
</dbReference>
<evidence type="ECO:0000256" key="1">
    <source>
        <dbReference type="ARBA" id="ARBA00022553"/>
    </source>
</evidence>
<keyword evidence="2" id="KW-0472">Membrane</keyword>
<feature type="domain" description="Two component regulator three Y" evidence="4">
    <location>
        <begin position="755"/>
        <end position="819"/>
    </location>
</feature>
<dbReference type="Gene3D" id="2.130.10.10">
    <property type="entry name" value="YVTN repeat-like/Quinoprotein amine dehydrogenase"/>
    <property type="match status" value="3"/>
</dbReference>
<dbReference type="PANTHER" id="PTHR43547">
    <property type="entry name" value="TWO-COMPONENT HISTIDINE KINASE"/>
    <property type="match status" value="1"/>
</dbReference>
<dbReference type="AlphaFoldDB" id="A0A0W8FX87"/>
<dbReference type="InterPro" id="IPR011123">
    <property type="entry name" value="Y_Y_Y"/>
</dbReference>
<evidence type="ECO:0000256" key="2">
    <source>
        <dbReference type="SAM" id="Phobius"/>
    </source>
</evidence>
<organism evidence="6">
    <name type="scientific">hydrocarbon metagenome</name>
    <dbReference type="NCBI Taxonomy" id="938273"/>
    <lineage>
        <taxon>unclassified sequences</taxon>
        <taxon>metagenomes</taxon>
        <taxon>ecological metagenomes</taxon>
    </lineage>
</organism>
<dbReference type="InterPro" id="IPR011110">
    <property type="entry name" value="Reg_prop"/>
</dbReference>
<dbReference type="InterPro" id="IPR011712">
    <property type="entry name" value="Sig_transdc_His_kin_sub3_dim/P"/>
</dbReference>
<dbReference type="GO" id="GO:0000155">
    <property type="term" value="F:phosphorelay sensor kinase activity"/>
    <property type="evidence" value="ECO:0007669"/>
    <property type="project" value="InterPro"/>
</dbReference>
<dbReference type="Gene3D" id="1.20.5.1930">
    <property type="match status" value="1"/>
</dbReference>
<dbReference type="Pfam" id="PF07730">
    <property type="entry name" value="HisKA_3"/>
    <property type="match status" value="1"/>
</dbReference>
<dbReference type="SUPFAM" id="SSF55874">
    <property type="entry name" value="ATPase domain of HSP90 chaperone/DNA topoisomerase II/histidine kinase"/>
    <property type="match status" value="1"/>
</dbReference>
<dbReference type="InterPro" id="IPR003594">
    <property type="entry name" value="HATPase_dom"/>
</dbReference>
<dbReference type="EMBL" id="LNQE01000662">
    <property type="protein sequence ID" value="KUG25531.1"/>
    <property type="molecule type" value="Genomic_DNA"/>
</dbReference>
<dbReference type="GO" id="GO:0003677">
    <property type="term" value="F:DNA binding"/>
    <property type="evidence" value="ECO:0007669"/>
    <property type="project" value="UniProtKB-KW"/>
</dbReference>
<evidence type="ECO:0000259" key="5">
    <source>
        <dbReference type="Pfam" id="PF07730"/>
    </source>
</evidence>
<comment type="caution">
    <text evidence="6">The sequence shown here is derived from an EMBL/GenBank/DDBJ whole genome shotgun (WGS) entry which is preliminary data.</text>
</comment>
<feature type="domain" description="Histidine kinase/HSP90-like ATPase" evidence="3">
    <location>
        <begin position="966"/>
        <end position="1051"/>
    </location>
</feature>
<dbReference type="Gene3D" id="3.30.565.10">
    <property type="entry name" value="Histidine kinase-like ATPase, C-terminal domain"/>
    <property type="match status" value="1"/>
</dbReference>
<evidence type="ECO:0000259" key="4">
    <source>
        <dbReference type="Pfam" id="PF07495"/>
    </source>
</evidence>
<protein>
    <submittedName>
        <fullName evidence="6">Dna-binding response regulator, arac family</fullName>
    </submittedName>
</protein>
<dbReference type="InterPro" id="IPR036890">
    <property type="entry name" value="HATPase_C_sf"/>
</dbReference>
<reference evidence="6" key="1">
    <citation type="journal article" date="2015" name="Proc. Natl. Acad. Sci. U.S.A.">
        <title>Networks of energetic and metabolic interactions define dynamics in microbial communities.</title>
        <authorList>
            <person name="Embree M."/>
            <person name="Liu J.K."/>
            <person name="Al-Bassam M.M."/>
            <person name="Zengler K."/>
        </authorList>
    </citation>
    <scope>NUCLEOTIDE SEQUENCE</scope>
</reference>
<dbReference type="GO" id="GO:0016020">
    <property type="term" value="C:membrane"/>
    <property type="evidence" value="ECO:0007669"/>
    <property type="project" value="InterPro"/>
</dbReference>
<dbReference type="InterPro" id="IPR015943">
    <property type="entry name" value="WD40/YVTN_repeat-like_dom_sf"/>
</dbReference>
<dbReference type="Gene3D" id="2.60.40.10">
    <property type="entry name" value="Immunoglobulins"/>
    <property type="match status" value="1"/>
</dbReference>
<dbReference type="FunFam" id="2.60.40.10:FF:000791">
    <property type="entry name" value="Two-component system sensor histidine kinase/response regulator"/>
    <property type="match status" value="1"/>
</dbReference>
<keyword evidence="2" id="KW-0812">Transmembrane</keyword>
<sequence>MLCCGTAALNANQEKEIKFEHITPAMGLSQATIHCILQDSKGFLWFGTEDGLNKYDGYNFTIFRHNERDSNSISDNFIWTLCEDKYQNLWIGTSNGGLNKYDREKEIFVRYKHDPNDPLSISQDDIRKIFEDSRGNLWIGTNNGGLNLFNRSDESFTKFKYSFADEYSISNNSIRDIIEDDTGILWIGTNGGGLNKFNTATGKFLRYTVSPARFNSISSNFIWSLLKDKEGTIWIGTFGRGLSKLDPSTMLFESFSFEPNKDNRLINNNVTSIYEDQQGFLWIGTEGGLSIFDSKENKFTNITYNPQKLTGLNSNIVRFITEDRAGLIWIGTVGGGINKYNPFRKRFVHYQHNPSVLFSLSSNMIRAVFEDSDGILWVGTLGGGLNRLDKNSNNFIHYTSNENILGSISNNSISAIYEDSEKSLWFGTWGGGLNKLSYRKKHSKEEFQYYSYNSNNHYSIPSDTIQAIYEDSFGNLWVGTEAGLSVYNNEENRFIRFKHDPQNPISISDDRVQSNSIYEDKAHNLWIGTWNGLNRVSSIKKINSKNADEIKFKTYKSDFTKENSISDNRVISIYEDPSSKQEKIILWIGTVSGGLNRLAITRNSTDDSEKIEIVHYTEKNGLPNNAIYSILGDDKGSVWLSTNNGLSKFNPDENSFRNYNESDGLQSDQFYWGAAFKNRSGKMYFGGINGLTAFFPSDLIDNQHVPEIYITDFQLFNKTVPISEDSPLKKSILETESIKLPHDSYVITFEFVALDYTIPEKNQYTYMLEGYDKNWIPAGNRRFVTYSGIGAGEYVFRVKGSNNDGIWNEQGKSLEIAILPPFWANLWFITLLIFILSGLVVYFITARVKQMLALERLRTKLAADLHDNIGSSLTEISILSEVISKKLKDEDQSIQKKLKRISEDSRLLIDRMSDIVWLVNPKRDTLYDLILRLEDTYSELLALTNISFTSKNLKSLEKVSLSMEHRQHLFLIFKEGLNNSINHSNCTEINLDAYVNGKNLIMILSDNGKGFNTENQYTGNGLKNMFDRAKQIGGELKIDSKPDQGTKLEFRGKIG</sequence>
<dbReference type="Pfam" id="PF07494">
    <property type="entry name" value="Reg_prop"/>
    <property type="match status" value="12"/>
</dbReference>
<keyword evidence="6" id="KW-0238">DNA-binding</keyword>
<accession>A0A0W8FX87</accession>
<name>A0A0W8FX87_9ZZZZ</name>
<feature type="transmembrane region" description="Helical" evidence="2">
    <location>
        <begin position="822"/>
        <end position="844"/>
    </location>
</feature>
<dbReference type="GO" id="GO:0046983">
    <property type="term" value="F:protein dimerization activity"/>
    <property type="evidence" value="ECO:0007669"/>
    <property type="project" value="InterPro"/>
</dbReference>
<keyword evidence="2" id="KW-1133">Transmembrane helix</keyword>
<dbReference type="SUPFAM" id="SSF63829">
    <property type="entry name" value="Calcium-dependent phosphotriesterase"/>
    <property type="match status" value="2"/>
</dbReference>
<gene>
    <name evidence="6" type="ORF">ASZ90_004648</name>
</gene>
<keyword evidence="1" id="KW-0597">Phosphoprotein</keyword>
<dbReference type="PANTHER" id="PTHR43547:SF2">
    <property type="entry name" value="HYBRID SIGNAL TRANSDUCTION HISTIDINE KINASE C"/>
    <property type="match status" value="1"/>
</dbReference>
<proteinExistence type="predicted"/>
<dbReference type="InterPro" id="IPR013783">
    <property type="entry name" value="Ig-like_fold"/>
</dbReference>